<protein>
    <submittedName>
        <fullName evidence="2">Forkhead box P1</fullName>
    </submittedName>
</protein>
<evidence type="ECO:0000313" key="2">
    <source>
        <dbReference type="Ensembl" id="ENSGGOP00000030272.1"/>
    </source>
</evidence>
<dbReference type="RefSeq" id="XP_055239379.1">
    <property type="nucleotide sequence ID" value="XM_055383404.2"/>
</dbReference>
<proteinExistence type="predicted"/>
<reference evidence="2 3" key="2">
    <citation type="journal article" date="2012" name="Nature">
        <title>Insights into hominid evolution from the gorilla genome sequence.</title>
        <authorList>
            <person name="Scally A."/>
            <person name="Dutheil J.Y."/>
            <person name="Hillier L.W."/>
            <person name="Jordan G.E."/>
            <person name="Goodhead I."/>
            <person name="Herrero J."/>
            <person name="Hobolth A."/>
            <person name="Lappalainen T."/>
            <person name="Mailund T."/>
            <person name="Marques-Bonet T."/>
            <person name="McCarthy S."/>
            <person name="Montgomery S.H."/>
            <person name="Schwalie P.C."/>
            <person name="Tang Y.A."/>
            <person name="Ward M.C."/>
            <person name="Xue Y."/>
            <person name="Yngvadottir B."/>
            <person name="Alkan C."/>
            <person name="Andersen L.N."/>
            <person name="Ayub Q."/>
            <person name="Ball E.V."/>
            <person name="Beal K."/>
            <person name="Bradley B.J."/>
            <person name="Chen Y."/>
            <person name="Clee C.M."/>
            <person name="Fitzgerald S."/>
            <person name="Graves T.A."/>
            <person name="Gu Y."/>
            <person name="Heath P."/>
            <person name="Heger A."/>
            <person name="Karakoc E."/>
            <person name="Kolb-Kokocinski A."/>
            <person name="Laird G.K."/>
            <person name="Lunter G."/>
            <person name="Meader S."/>
            <person name="Mort M."/>
            <person name="Mullikin J.C."/>
            <person name="Munch K."/>
            <person name="O'Connor T.D."/>
            <person name="Phillips A.D."/>
            <person name="Prado-Martinez J."/>
            <person name="Rogers A.S."/>
            <person name="Sajjadian S."/>
            <person name="Schmidt D."/>
            <person name="Shaw K."/>
            <person name="Simpson J.T."/>
            <person name="Stenson P.D."/>
            <person name="Turner D.J."/>
            <person name="Vigilant L."/>
            <person name="Vilella A.J."/>
            <person name="Whitener W."/>
            <person name="Zhu B."/>
            <person name="Cooper D.N."/>
            <person name="de Jong P."/>
            <person name="Dermitzakis E.T."/>
            <person name="Eichler E.E."/>
            <person name="Flicek P."/>
            <person name="Goldman N."/>
            <person name="Mundy N.I."/>
            <person name="Ning Z."/>
            <person name="Odom D.T."/>
            <person name="Ponting C.P."/>
            <person name="Quail M.A."/>
            <person name="Ryder O.A."/>
            <person name="Searle S.M."/>
            <person name="Warren W.C."/>
            <person name="Wilson R.K."/>
            <person name="Schierup M.H."/>
            <person name="Rogers J."/>
            <person name="Tyler-Smith C."/>
            <person name="Durbin R."/>
        </authorList>
    </citation>
    <scope>NUCLEOTIDE SEQUENCE [LARGE SCALE GENOMIC DNA]</scope>
</reference>
<name>A0A2I2Y5V9_GORGO</name>
<dbReference type="EMBL" id="CABD030022038">
    <property type="status" value="NOT_ANNOTATED_CDS"/>
    <property type="molecule type" value="Genomic_DNA"/>
</dbReference>
<dbReference type="Proteomes" id="UP000001519">
    <property type="component" value="Chromosome 3"/>
</dbReference>
<accession>A0A2I2Y5V9</accession>
<feature type="region of interest" description="Disordered" evidence="1">
    <location>
        <begin position="1"/>
        <end position="44"/>
    </location>
</feature>
<dbReference type="CTD" id="27086"/>
<dbReference type="GeneID" id="101138547"/>
<feature type="compositionally biased region" description="Polar residues" evidence="1">
    <location>
        <begin position="1"/>
        <end position="18"/>
    </location>
</feature>
<dbReference type="EMBL" id="CABD030022041">
    <property type="status" value="NOT_ANNOTATED_CDS"/>
    <property type="molecule type" value="Genomic_DNA"/>
</dbReference>
<evidence type="ECO:0000313" key="3">
    <source>
        <dbReference type="Proteomes" id="UP000001519"/>
    </source>
</evidence>
<evidence type="ECO:0000256" key="1">
    <source>
        <dbReference type="SAM" id="MobiDB-lite"/>
    </source>
</evidence>
<reference evidence="2" key="4">
    <citation type="submission" date="2025-09" db="UniProtKB">
        <authorList>
            <consortium name="Ensembl"/>
        </authorList>
    </citation>
    <scope>IDENTIFICATION</scope>
</reference>
<dbReference type="EMBL" id="CABD030022040">
    <property type="status" value="NOT_ANNOTATED_CDS"/>
    <property type="molecule type" value="Genomic_DNA"/>
</dbReference>
<dbReference type="Bgee" id="ENSGGOG00000010391">
    <property type="expression patterns" value="Expressed in testis and 5 other cell types or tissues"/>
</dbReference>
<reference evidence="2" key="3">
    <citation type="submission" date="2025-08" db="UniProtKB">
        <authorList>
            <consortium name="Ensembl"/>
        </authorList>
    </citation>
    <scope>IDENTIFICATION</scope>
</reference>
<dbReference type="EMBL" id="CABD030022037">
    <property type="status" value="NOT_ANNOTATED_CDS"/>
    <property type="molecule type" value="Genomic_DNA"/>
</dbReference>
<dbReference type="GeneTree" id="ENSGT00940000159892"/>
<keyword evidence="3" id="KW-1185">Reference proteome</keyword>
<dbReference type="EMBL" id="CABD030022039">
    <property type="status" value="NOT_ANNOTATED_CDS"/>
    <property type="molecule type" value="Genomic_DNA"/>
</dbReference>
<dbReference type="Ensembl" id="ENSGGOT00000053909.1">
    <property type="protein sequence ID" value="ENSGGOP00000030272.1"/>
    <property type="gene ID" value="ENSGGOG00000010391.3"/>
</dbReference>
<sequence length="114" mass="12242">MMQESGTETKSNGSAIQNGSGGSNHLLECGGLREGRSNGETPAVDIGAADLAHAQQQQQQWHLINHQPSRSPSSWLKRLISSPWELEVLQVPVWGAVAETKMSGPVCQPNPSPF</sequence>
<gene>
    <name evidence="2" type="primary">FOXP1</name>
</gene>
<dbReference type="RefSeq" id="XP_055239380.1">
    <property type="nucleotide sequence ID" value="XM_055383405.2"/>
</dbReference>
<reference evidence="3" key="1">
    <citation type="submission" date="2011-05" db="EMBL/GenBank/DDBJ databases">
        <title>Insights into the evolution of the great apes provided by the gorilla genome.</title>
        <authorList>
            <person name="Scally A."/>
        </authorList>
    </citation>
    <scope>NUCLEOTIDE SEQUENCE [LARGE SCALE GENOMIC DNA]</scope>
</reference>
<dbReference type="AlphaFoldDB" id="A0A2I2Y5V9"/>
<organism evidence="2 3">
    <name type="scientific">Gorilla gorilla gorilla</name>
    <name type="common">Western lowland gorilla</name>
    <dbReference type="NCBI Taxonomy" id="9595"/>
    <lineage>
        <taxon>Eukaryota</taxon>
        <taxon>Metazoa</taxon>
        <taxon>Chordata</taxon>
        <taxon>Craniata</taxon>
        <taxon>Vertebrata</taxon>
        <taxon>Euteleostomi</taxon>
        <taxon>Mammalia</taxon>
        <taxon>Eutheria</taxon>
        <taxon>Euarchontoglires</taxon>
        <taxon>Primates</taxon>
        <taxon>Haplorrhini</taxon>
        <taxon>Catarrhini</taxon>
        <taxon>Hominidae</taxon>
        <taxon>Gorilla</taxon>
    </lineage>
</organism>